<protein>
    <submittedName>
        <fullName evidence="2">Uncharacterized protein</fullName>
    </submittedName>
</protein>
<sequence>MVARGKSDRMNWRTIVRAMITATALCTSTMVSAAEGGVISFIGAVVEPPFEVMAASAEATVLPRVAHCAARSGADASAMSVTFAVLANSAPSARISIEAIKDSATAASTLARDSVTSVFADGSGHKTAPDQNGEYRVGRTGGTLLLTSAGVKSAVEAPRVTIVSQYN</sequence>
<evidence type="ECO:0000313" key="3">
    <source>
        <dbReference type="Proteomes" id="UP000198866"/>
    </source>
</evidence>
<keyword evidence="3" id="KW-1185">Reference proteome</keyword>
<dbReference type="AlphaFoldDB" id="A0A1H7BL66"/>
<proteinExistence type="predicted"/>
<feature type="chain" id="PRO_5011462702" evidence="1">
    <location>
        <begin position="34"/>
        <end position="167"/>
    </location>
</feature>
<dbReference type="EMBL" id="FNYE01000018">
    <property type="protein sequence ID" value="SEJ78473.1"/>
    <property type="molecule type" value="Genomic_DNA"/>
</dbReference>
<organism evidence="2 3">
    <name type="scientific">Paraburkholderia diazotrophica</name>
    <dbReference type="NCBI Taxonomy" id="667676"/>
    <lineage>
        <taxon>Bacteria</taxon>
        <taxon>Pseudomonadati</taxon>
        <taxon>Pseudomonadota</taxon>
        <taxon>Betaproteobacteria</taxon>
        <taxon>Burkholderiales</taxon>
        <taxon>Burkholderiaceae</taxon>
        <taxon>Paraburkholderia</taxon>
    </lineage>
</organism>
<gene>
    <name evidence="2" type="ORF">SAMN05192539_101862</name>
</gene>
<evidence type="ECO:0000256" key="1">
    <source>
        <dbReference type="SAM" id="SignalP"/>
    </source>
</evidence>
<accession>A0A1H7BL66</accession>
<evidence type="ECO:0000313" key="2">
    <source>
        <dbReference type="EMBL" id="SEJ78473.1"/>
    </source>
</evidence>
<keyword evidence="1" id="KW-0732">Signal</keyword>
<name>A0A1H7BL66_9BURK</name>
<feature type="signal peptide" evidence="1">
    <location>
        <begin position="1"/>
        <end position="33"/>
    </location>
</feature>
<reference evidence="3" key="1">
    <citation type="submission" date="2016-10" db="EMBL/GenBank/DDBJ databases">
        <authorList>
            <person name="Varghese N."/>
            <person name="Submissions S."/>
        </authorList>
    </citation>
    <scope>NUCLEOTIDE SEQUENCE [LARGE SCALE GENOMIC DNA]</scope>
    <source>
        <strain evidence="3">LMG 26031</strain>
    </source>
</reference>
<dbReference type="Proteomes" id="UP000198866">
    <property type="component" value="Unassembled WGS sequence"/>
</dbReference>